<evidence type="ECO:0000259" key="8">
    <source>
        <dbReference type="SMART" id="SM00014"/>
    </source>
</evidence>
<dbReference type="SMART" id="SM00014">
    <property type="entry name" value="acidPPc"/>
    <property type="match status" value="1"/>
</dbReference>
<keyword evidence="5 7" id="KW-1133">Transmembrane helix</keyword>
<dbReference type="Gene3D" id="1.20.144.10">
    <property type="entry name" value="Phosphatidic acid phosphatase type 2/haloperoxidase"/>
    <property type="match status" value="1"/>
</dbReference>
<gene>
    <name evidence="9" type="ORF">ACFODV_05720</name>
</gene>
<dbReference type="Proteomes" id="UP001595386">
    <property type="component" value="Unassembled WGS sequence"/>
</dbReference>
<evidence type="ECO:0000256" key="3">
    <source>
        <dbReference type="ARBA" id="ARBA00022475"/>
    </source>
</evidence>
<name>A0ABV7B4D5_9GAMM</name>
<comment type="subcellular location">
    <subcellularLocation>
        <location evidence="1">Cell membrane</location>
        <topology evidence="1">Multi-pass membrane protein</topology>
    </subcellularLocation>
</comment>
<keyword evidence="3" id="KW-1003">Cell membrane</keyword>
<feature type="transmembrane region" description="Helical" evidence="7">
    <location>
        <begin position="447"/>
        <end position="465"/>
    </location>
</feature>
<feature type="transmembrane region" description="Helical" evidence="7">
    <location>
        <begin position="55"/>
        <end position="78"/>
    </location>
</feature>
<keyword evidence="10" id="KW-1185">Reference proteome</keyword>
<evidence type="ECO:0000256" key="4">
    <source>
        <dbReference type="ARBA" id="ARBA00022692"/>
    </source>
</evidence>
<comment type="similarity">
    <text evidence="2">Belongs to the DedA family.</text>
</comment>
<keyword evidence="6 7" id="KW-0472">Membrane</keyword>
<feature type="transmembrane region" description="Helical" evidence="7">
    <location>
        <begin position="140"/>
        <end position="159"/>
    </location>
</feature>
<reference evidence="10" key="1">
    <citation type="journal article" date="2019" name="Int. J. Syst. Evol. Microbiol.">
        <title>The Global Catalogue of Microorganisms (GCM) 10K type strain sequencing project: providing services to taxonomists for standard genome sequencing and annotation.</title>
        <authorList>
            <consortium name="The Broad Institute Genomics Platform"/>
            <consortium name="The Broad Institute Genome Sequencing Center for Infectious Disease"/>
            <person name="Wu L."/>
            <person name="Ma J."/>
        </authorList>
    </citation>
    <scope>NUCLEOTIDE SEQUENCE [LARGE SCALE GENOMIC DNA]</scope>
    <source>
        <strain evidence="10">KCTC 52660</strain>
    </source>
</reference>
<accession>A0ABV7B4D5</accession>
<dbReference type="InterPro" id="IPR036938">
    <property type="entry name" value="PAP2/HPO_sf"/>
</dbReference>
<feature type="transmembrane region" description="Helical" evidence="7">
    <location>
        <begin position="322"/>
        <end position="339"/>
    </location>
</feature>
<feature type="transmembrane region" description="Helical" evidence="7">
    <location>
        <begin position="239"/>
        <end position="260"/>
    </location>
</feature>
<protein>
    <submittedName>
        <fullName evidence="9">Bifunctional DedA family/phosphatase PAP2 family protein</fullName>
    </submittedName>
</protein>
<feature type="transmembrane region" description="Helical" evidence="7">
    <location>
        <begin position="16"/>
        <end position="43"/>
    </location>
</feature>
<feature type="transmembrane region" description="Helical" evidence="7">
    <location>
        <begin position="417"/>
        <end position="435"/>
    </location>
</feature>
<feature type="transmembrane region" description="Helical" evidence="7">
    <location>
        <begin position="299"/>
        <end position="315"/>
    </location>
</feature>
<proteinExistence type="inferred from homology"/>
<comment type="caution">
    <text evidence="9">The sequence shown here is derived from an EMBL/GenBank/DDBJ whole genome shotgun (WGS) entry which is preliminary data.</text>
</comment>
<evidence type="ECO:0000256" key="2">
    <source>
        <dbReference type="ARBA" id="ARBA00010792"/>
    </source>
</evidence>
<dbReference type="EMBL" id="JBHRSQ010000008">
    <property type="protein sequence ID" value="MFC2991523.1"/>
    <property type="molecule type" value="Genomic_DNA"/>
</dbReference>
<dbReference type="CDD" id="cd03392">
    <property type="entry name" value="PAP2_like_2"/>
    <property type="match status" value="1"/>
</dbReference>
<dbReference type="InterPro" id="IPR000326">
    <property type="entry name" value="PAP2/HPO"/>
</dbReference>
<evidence type="ECO:0000313" key="10">
    <source>
        <dbReference type="Proteomes" id="UP001595386"/>
    </source>
</evidence>
<feature type="domain" description="Phosphatidic acid phosphatase type 2/haloperoxidase" evidence="8">
    <location>
        <begin position="320"/>
        <end position="432"/>
    </location>
</feature>
<dbReference type="Pfam" id="PF09335">
    <property type="entry name" value="VTT_dom"/>
    <property type="match status" value="1"/>
</dbReference>
<feature type="transmembrane region" description="Helical" evidence="7">
    <location>
        <begin position="391"/>
        <end position="411"/>
    </location>
</feature>
<organism evidence="9 10">
    <name type="scientific">Halomonas tibetensis</name>
    <dbReference type="NCBI Taxonomy" id="2259590"/>
    <lineage>
        <taxon>Bacteria</taxon>
        <taxon>Pseudomonadati</taxon>
        <taxon>Pseudomonadota</taxon>
        <taxon>Gammaproteobacteria</taxon>
        <taxon>Oceanospirillales</taxon>
        <taxon>Halomonadaceae</taxon>
        <taxon>Halomonas</taxon>
    </lineage>
</organism>
<dbReference type="InterPro" id="IPR032818">
    <property type="entry name" value="DedA-like"/>
</dbReference>
<evidence type="ECO:0000256" key="1">
    <source>
        <dbReference type="ARBA" id="ARBA00004651"/>
    </source>
</evidence>
<dbReference type="Pfam" id="PF01569">
    <property type="entry name" value="PAP2"/>
    <property type="match status" value="1"/>
</dbReference>
<evidence type="ECO:0000256" key="6">
    <source>
        <dbReference type="ARBA" id="ARBA00023136"/>
    </source>
</evidence>
<dbReference type="RefSeq" id="WP_379755987.1">
    <property type="nucleotide sequence ID" value="NZ_JBHRSQ010000008.1"/>
</dbReference>
<feature type="transmembrane region" description="Helical" evidence="7">
    <location>
        <begin position="179"/>
        <end position="198"/>
    </location>
</feature>
<dbReference type="InterPro" id="IPR032816">
    <property type="entry name" value="VTT_dom"/>
</dbReference>
<dbReference type="PANTHER" id="PTHR30353:SF15">
    <property type="entry name" value="INNER MEMBRANE PROTEIN YABI"/>
    <property type="match status" value="1"/>
</dbReference>
<evidence type="ECO:0000313" key="9">
    <source>
        <dbReference type="EMBL" id="MFC2991523.1"/>
    </source>
</evidence>
<sequence>MNLADALYQLTPSPTLLLLIIAAIALVESLALVGLLVPGVVLITAASSLAGHQELALPAIMLAAFLGAVVGDWASFWLGYTQHQRVTRLWPLSRHPEWLAQGARFFQRYGTLSVFFGRFVGPVRPMIPLIAGMLRMSPRAFTWANLASAALWAPAYVLPGYLLGRTWQQLLDIPEGSRSLLVALAIILVVLAIVFSWLRQQVGRSGRLYRLLANGARRHPVMRRLWLSQSAGAGNEVPLASWLLLILSLGGASGWTLIVMQHGSDGPLAMDARLNALFAYLASPGLEAFSQALARVGDTYGVLALVLPWGGWLLWRGRFDAFAHIGGGLGLIALLNTWGKAFFARARPDAPDYLTGSMAYPSAHTSTAVVLAGMTAAFIAHELPPQQRHWVYWGAILYAMIMALSRLAIGVHWFSDLVGGALLGLVVCAVVQLTWQAKPHAPLTPCPWVWLTGTSLAMVAARIAWLPPI</sequence>
<dbReference type="PANTHER" id="PTHR30353">
    <property type="entry name" value="INNER MEMBRANE PROTEIN DEDA-RELATED"/>
    <property type="match status" value="1"/>
</dbReference>
<evidence type="ECO:0000256" key="7">
    <source>
        <dbReference type="SAM" id="Phobius"/>
    </source>
</evidence>
<evidence type="ECO:0000256" key="5">
    <source>
        <dbReference type="ARBA" id="ARBA00022989"/>
    </source>
</evidence>
<feature type="transmembrane region" description="Helical" evidence="7">
    <location>
        <begin position="359"/>
        <end position="379"/>
    </location>
</feature>
<keyword evidence="4 7" id="KW-0812">Transmembrane</keyword>
<dbReference type="SUPFAM" id="SSF48317">
    <property type="entry name" value="Acid phosphatase/Vanadium-dependent haloperoxidase"/>
    <property type="match status" value="1"/>
</dbReference>